<feature type="transmembrane region" description="Helical" evidence="2">
    <location>
        <begin position="24"/>
        <end position="46"/>
    </location>
</feature>
<name>A0AAJ0DFT6_9PEZI</name>
<keyword evidence="2" id="KW-0472">Membrane</keyword>
<feature type="compositionally biased region" description="Basic and acidic residues" evidence="1">
    <location>
        <begin position="82"/>
        <end position="94"/>
    </location>
</feature>
<dbReference type="EMBL" id="JAWDJX010000017">
    <property type="protein sequence ID" value="KAK3053234.1"/>
    <property type="molecule type" value="Genomic_DNA"/>
</dbReference>
<keyword evidence="4" id="KW-1185">Reference proteome</keyword>
<comment type="caution">
    <text evidence="3">The sequence shown here is derived from an EMBL/GenBank/DDBJ whole genome shotgun (WGS) entry which is preliminary data.</text>
</comment>
<evidence type="ECO:0000313" key="4">
    <source>
        <dbReference type="Proteomes" id="UP001271007"/>
    </source>
</evidence>
<dbReference type="Proteomes" id="UP001271007">
    <property type="component" value="Unassembled WGS sequence"/>
</dbReference>
<organism evidence="3 4">
    <name type="scientific">Extremus antarcticus</name>
    <dbReference type="NCBI Taxonomy" id="702011"/>
    <lineage>
        <taxon>Eukaryota</taxon>
        <taxon>Fungi</taxon>
        <taxon>Dikarya</taxon>
        <taxon>Ascomycota</taxon>
        <taxon>Pezizomycotina</taxon>
        <taxon>Dothideomycetes</taxon>
        <taxon>Dothideomycetidae</taxon>
        <taxon>Mycosphaerellales</taxon>
        <taxon>Extremaceae</taxon>
        <taxon>Extremus</taxon>
    </lineage>
</organism>
<evidence type="ECO:0000256" key="2">
    <source>
        <dbReference type="SAM" id="Phobius"/>
    </source>
</evidence>
<accession>A0AAJ0DFT6</accession>
<protein>
    <submittedName>
        <fullName evidence="3">Uncharacterized protein</fullName>
    </submittedName>
</protein>
<dbReference type="AlphaFoldDB" id="A0AAJ0DFT6"/>
<proteinExistence type="predicted"/>
<keyword evidence="2" id="KW-1133">Transmembrane helix</keyword>
<sequence>MDTSMSSSMFTTTQNPMQNLGKQLAPAIAAVVGITIPLVVMMVLVWRYSRGYRLVPLCISKRLRSREKTDLEAGSTSDGDQASDHLSESEDSTRKGSSTGFPERANA</sequence>
<feature type="region of interest" description="Disordered" evidence="1">
    <location>
        <begin position="66"/>
        <end position="107"/>
    </location>
</feature>
<evidence type="ECO:0000313" key="3">
    <source>
        <dbReference type="EMBL" id="KAK3053234.1"/>
    </source>
</evidence>
<gene>
    <name evidence="3" type="ORF">LTR09_005860</name>
</gene>
<evidence type="ECO:0000256" key="1">
    <source>
        <dbReference type="SAM" id="MobiDB-lite"/>
    </source>
</evidence>
<reference evidence="3" key="1">
    <citation type="submission" date="2023-04" db="EMBL/GenBank/DDBJ databases">
        <title>Black Yeasts Isolated from many extreme environments.</title>
        <authorList>
            <person name="Coleine C."/>
            <person name="Stajich J.E."/>
            <person name="Selbmann L."/>
        </authorList>
    </citation>
    <scope>NUCLEOTIDE SEQUENCE</scope>
    <source>
        <strain evidence="3">CCFEE 5312</strain>
    </source>
</reference>
<keyword evidence="2" id="KW-0812">Transmembrane</keyword>